<accession>K2QIT3</accession>
<dbReference type="Gene3D" id="1.10.260.40">
    <property type="entry name" value="lambda repressor-like DNA-binding domains"/>
    <property type="match status" value="1"/>
</dbReference>
<dbReference type="CDD" id="cd00093">
    <property type="entry name" value="HTH_XRE"/>
    <property type="match status" value="1"/>
</dbReference>
<dbReference type="GO" id="GO:0003677">
    <property type="term" value="F:DNA binding"/>
    <property type="evidence" value="ECO:0007669"/>
    <property type="project" value="InterPro"/>
</dbReference>
<dbReference type="RefSeq" id="WP_008992180.1">
    <property type="nucleotide sequence ID" value="NZ_AMSG01000018.1"/>
</dbReference>
<evidence type="ECO:0000313" key="3">
    <source>
        <dbReference type="Proteomes" id="UP000007364"/>
    </source>
</evidence>
<feature type="domain" description="HTH cro/C1-type" evidence="1">
    <location>
        <begin position="18"/>
        <end position="70"/>
    </location>
</feature>
<dbReference type="SUPFAM" id="SSF47413">
    <property type="entry name" value="lambda repressor-like DNA-binding domains"/>
    <property type="match status" value="1"/>
</dbReference>
<dbReference type="Proteomes" id="UP000007364">
    <property type="component" value="Unassembled WGS sequence"/>
</dbReference>
<evidence type="ECO:0000313" key="2">
    <source>
        <dbReference type="EMBL" id="EKF54622.1"/>
    </source>
</evidence>
<sequence length="102" mass="11594">MTSLITPTKARLKIAQNMRDLRLEKGLTQEGLSMRSGVSLSSLRKFEQKGAISLESFLKLAMVLGNLEKFIKATEPLENKFSSIDDVLKNKENKKPERGWRK</sequence>
<dbReference type="InterPro" id="IPR010982">
    <property type="entry name" value="Lambda_DNA-bd_dom_sf"/>
</dbReference>
<name>K2QIT3_9FLAO</name>
<dbReference type="AlphaFoldDB" id="K2QIT3"/>
<dbReference type="STRING" id="555500.I215_11704"/>
<proteinExistence type="predicted"/>
<protein>
    <submittedName>
        <fullName evidence="2">Helix-turn-helix domain-containing protein</fullName>
    </submittedName>
</protein>
<gene>
    <name evidence="2" type="ORF">I215_11704</name>
</gene>
<keyword evidence="3" id="KW-1185">Reference proteome</keyword>
<organism evidence="2 3">
    <name type="scientific">Galbibacter marinus</name>
    <dbReference type="NCBI Taxonomy" id="555500"/>
    <lineage>
        <taxon>Bacteria</taxon>
        <taxon>Pseudomonadati</taxon>
        <taxon>Bacteroidota</taxon>
        <taxon>Flavobacteriia</taxon>
        <taxon>Flavobacteriales</taxon>
        <taxon>Flavobacteriaceae</taxon>
        <taxon>Galbibacter</taxon>
    </lineage>
</organism>
<reference evidence="2 3" key="1">
    <citation type="journal article" date="2012" name="J. Bacteriol.">
        <title>Genome Sequence of Galbibacter marinum Type Strain ck-I2-15.</title>
        <authorList>
            <person name="Lai Q."/>
            <person name="Li C."/>
            <person name="Shao Z."/>
        </authorList>
    </citation>
    <scope>NUCLEOTIDE SEQUENCE [LARGE SCALE GENOMIC DNA]</scope>
    <source>
        <strain evidence="3">ck-I2-15</strain>
    </source>
</reference>
<dbReference type="InterPro" id="IPR001387">
    <property type="entry name" value="Cro/C1-type_HTH"/>
</dbReference>
<dbReference type="eggNOG" id="COG1396">
    <property type="taxonomic scope" value="Bacteria"/>
</dbReference>
<dbReference type="EMBL" id="AMSG01000018">
    <property type="protein sequence ID" value="EKF54622.1"/>
    <property type="molecule type" value="Genomic_DNA"/>
</dbReference>
<dbReference type="SMART" id="SM00530">
    <property type="entry name" value="HTH_XRE"/>
    <property type="match status" value="1"/>
</dbReference>
<dbReference type="PROSITE" id="PS50943">
    <property type="entry name" value="HTH_CROC1"/>
    <property type="match status" value="1"/>
</dbReference>
<evidence type="ECO:0000259" key="1">
    <source>
        <dbReference type="PROSITE" id="PS50943"/>
    </source>
</evidence>
<dbReference type="Pfam" id="PF01381">
    <property type="entry name" value="HTH_3"/>
    <property type="match status" value="1"/>
</dbReference>
<comment type="caution">
    <text evidence="2">The sequence shown here is derived from an EMBL/GenBank/DDBJ whole genome shotgun (WGS) entry which is preliminary data.</text>
</comment>